<sequence length="1385" mass="155353">MTRNASEKGKMKQSLTDITHRVNFPQFNSTPIKSCGQVSSCYSQPQYPKSIQQHSLLYGSSSSNLQKEHFLPDLNEIPLFQEFEDDNIDADIPGQMQSSVQIHDANEDDDVFEDDEVQSWMTNEEYWDIGDANYECEYCGVYFWFEERVEKKYKKNPIFTLYCGRGKTKLPNPKEPPSILKDLLFGSDGTSNVRLRLIGKRGSDGRRYNLPTVSEIAALIDGDFEQTRSDRDIIVESQSGQLQRINELNATYLGLQYPLLFPYGEDRYREDIPLNDIDDSAGGRKCVSTREYLSYKIQERKDEVPSIVSARKLFQQFLVDGYTMMESSRLRFIRLHQKQLRAHFYNGLQDVVLHGDIEPSSQGQRAGYPNLFITFTCNPKWDEITRFVESRGLSPEDCPDILTRVFKIKLDRMIKDLRDNKVFGEVKTVIYTVEFQKRGLPHAHILLFLVNKYPTVGDIDGISSAELPDKKVDPYYYNAVTNFMMHGPCVKTPKGYEDLKKINGSDHETFRDACYALGLLDDDKEYMDAIMEASSGRPRGRPKKPRNVEDEPVAKRGRERPRKSTSTAPNASFAAEGSNATSDAPNATVTSRGRGRGGSRNVTAAVSRGRGRGGSWNATHSQPNVSGAYHSLAAWFECSAPNTSSNATHSQPNASVAPNASTATLNRGREKGVESTKQFKRPRVMGMSVFQAENGFKTLNPGILSSRIVATPSTRIEPTGPTMITRSADVTGDIGFKPSSGLKWKGKPAITTRSCYPIRTDNVLVIDCYLSTFDVLLTDFGGVYEMCKTAITASFDQHITTKTKHNTQNELPIKPTPAPLIFFIILEAHLTDEELKNRCLQKLETFLKGCGRSFLDFPTMPRHVYNTEEVDNNNRLIRDELRYNKRALAEEHQQLVKNLTDEQKSVYEKIIRDVNEDKGGFFFLYGFGGTDKTFIWRTLSSAIRSRGDIVLTVASSGIASLLLPGGRTAHSRFVIPLNVTEDSTCNIKQGTTLANLIIKAKLIIWDEAPMMHRYCFEALDKTLRDILRFKDASNLHRPFGGKTIVLGGDFRQILHVIPKGSRQDIVNASLNSSYLWPHCQLLKLTKNMRLQGNEIGTHLDELRVFSDWILVIGDGIVGTSVDGNKKVQIPDDLLIKQFVDPTSAIVESTYPNFNSRCNDIGYLQQRAILTPTLDMVESINEYMISLNESSEKSYLSSDTIWNSNSTYSALEHVHTPEFLNTIKCSGVPNHALTLKVGIPVMLLRNIDQSAGLCNGTRLIITKLGNQVIEAKVLAGQMVGQKMFIPRMTSTPSDARIPFKFQRRQFPIILYVALSRVTSRKGLKILVCDDDGNITTEATNVVITGIALPSGSDKLYSGSTDRIVRVWDCQSGQKSKVCANSSTSKL</sequence>
<proteinExistence type="predicted"/>
<organism evidence="1 2">
    <name type="scientific">Nicotiana tabacum</name>
    <name type="common">Common tobacco</name>
    <dbReference type="NCBI Taxonomy" id="4097"/>
    <lineage>
        <taxon>Eukaryota</taxon>
        <taxon>Viridiplantae</taxon>
        <taxon>Streptophyta</taxon>
        <taxon>Embryophyta</taxon>
        <taxon>Tracheophyta</taxon>
        <taxon>Spermatophyta</taxon>
        <taxon>Magnoliopsida</taxon>
        <taxon>eudicotyledons</taxon>
        <taxon>Gunneridae</taxon>
        <taxon>Pentapetalae</taxon>
        <taxon>asterids</taxon>
        <taxon>lamiids</taxon>
        <taxon>Solanales</taxon>
        <taxon>Solanaceae</taxon>
        <taxon>Nicotianoideae</taxon>
        <taxon>Nicotianeae</taxon>
        <taxon>Nicotiana</taxon>
    </lineage>
</organism>
<keyword evidence="1" id="KW-1185">Reference proteome</keyword>
<accession>A0AC58RWD3</accession>
<protein>
    <submittedName>
        <fullName evidence="2">Uncharacterized protein LOC107791221</fullName>
    </submittedName>
</protein>
<evidence type="ECO:0000313" key="2">
    <source>
        <dbReference type="RefSeq" id="XP_075077037.1"/>
    </source>
</evidence>
<reference evidence="1" key="1">
    <citation type="journal article" date="2014" name="Nat. Commun.">
        <title>The tobacco genome sequence and its comparison with those of tomato and potato.</title>
        <authorList>
            <person name="Sierro N."/>
            <person name="Battey J.N."/>
            <person name="Ouadi S."/>
            <person name="Bakaher N."/>
            <person name="Bovet L."/>
            <person name="Willig A."/>
            <person name="Goepfert S."/>
            <person name="Peitsch M.C."/>
            <person name="Ivanov N.V."/>
        </authorList>
    </citation>
    <scope>NUCLEOTIDE SEQUENCE [LARGE SCALE GENOMIC DNA]</scope>
</reference>
<dbReference type="RefSeq" id="XP_075077037.1">
    <property type="nucleotide sequence ID" value="XM_075220936.1"/>
</dbReference>
<reference evidence="2" key="2">
    <citation type="submission" date="2025-08" db="UniProtKB">
        <authorList>
            <consortium name="RefSeq"/>
        </authorList>
    </citation>
    <scope>IDENTIFICATION</scope>
    <source>
        <tissue evidence="2">Leaf</tissue>
    </source>
</reference>
<gene>
    <name evidence="2" type="primary">LOC107791221</name>
</gene>
<evidence type="ECO:0000313" key="1">
    <source>
        <dbReference type="Proteomes" id="UP000790787"/>
    </source>
</evidence>
<name>A0AC58RWD3_TOBAC</name>
<dbReference type="Proteomes" id="UP000790787">
    <property type="component" value="Chromosome 9"/>
</dbReference>